<gene>
    <name evidence="2" type="ORF">ACFFRO_05190</name>
</gene>
<feature type="region of interest" description="Disordered" evidence="1">
    <location>
        <begin position="20"/>
        <end position="44"/>
    </location>
</feature>
<evidence type="ECO:0000313" key="3">
    <source>
        <dbReference type="Proteomes" id="UP001589703"/>
    </source>
</evidence>
<dbReference type="EMBL" id="JBHMAR010000003">
    <property type="protein sequence ID" value="MFB9734537.1"/>
    <property type="molecule type" value="Genomic_DNA"/>
</dbReference>
<evidence type="ECO:0000313" key="2">
    <source>
        <dbReference type="EMBL" id="MFB9734537.1"/>
    </source>
</evidence>
<dbReference type="InterPro" id="IPR025851">
    <property type="entry name" value="SUKH-4"/>
</dbReference>
<dbReference type="RefSeq" id="WP_356759323.1">
    <property type="nucleotide sequence ID" value="NZ_JBHMAR010000003.1"/>
</dbReference>
<accession>A0ABV5V9U4</accession>
<keyword evidence="3" id="KW-1185">Reference proteome</keyword>
<name>A0ABV5V9U4_9ACTN</name>
<organism evidence="2 3">
    <name type="scientific">Streptomyces thermocoprophilus</name>
    <dbReference type="NCBI Taxonomy" id="78356"/>
    <lineage>
        <taxon>Bacteria</taxon>
        <taxon>Bacillati</taxon>
        <taxon>Actinomycetota</taxon>
        <taxon>Actinomycetes</taxon>
        <taxon>Kitasatosporales</taxon>
        <taxon>Streptomycetaceae</taxon>
        <taxon>Streptomyces</taxon>
    </lineage>
</organism>
<dbReference type="Proteomes" id="UP001589703">
    <property type="component" value="Unassembled WGS sequence"/>
</dbReference>
<proteinExistence type="predicted"/>
<dbReference type="Pfam" id="PF14435">
    <property type="entry name" value="SUKH-4"/>
    <property type="match status" value="1"/>
</dbReference>
<evidence type="ECO:0000256" key="1">
    <source>
        <dbReference type="SAM" id="MobiDB-lite"/>
    </source>
</evidence>
<protein>
    <submittedName>
        <fullName evidence="2">SUKH-4 family immunity protein</fullName>
    </submittedName>
</protein>
<comment type="caution">
    <text evidence="2">The sequence shown here is derived from an EMBL/GenBank/DDBJ whole genome shotgun (WGS) entry which is preliminary data.</text>
</comment>
<sequence>MTPTEADLHELTAAALDAWTPGAPETAGTVGTTDTGLAPTRSGLSLELPPRALDEAFGRGRIVRFEEWDLPHALTHEPTRRFLRETGLPETAPGFTLDLDAPLRTPGEYIADEADTQAILPPHAARLLHLGTLPGAAHALLDGTTGKILRWTPTDGRVEVLETDIAAFAFTLWHSTHPGLPDVAGLAGV</sequence>
<reference evidence="2 3" key="1">
    <citation type="submission" date="2024-09" db="EMBL/GenBank/DDBJ databases">
        <authorList>
            <person name="Sun Q."/>
            <person name="Mori K."/>
        </authorList>
    </citation>
    <scope>NUCLEOTIDE SEQUENCE [LARGE SCALE GENOMIC DNA]</scope>
    <source>
        <strain evidence="2 3">JCM 10918</strain>
    </source>
</reference>